<feature type="transmembrane region" description="Helical" evidence="1">
    <location>
        <begin position="12"/>
        <end position="31"/>
    </location>
</feature>
<evidence type="ECO:0000256" key="1">
    <source>
        <dbReference type="SAM" id="Phobius"/>
    </source>
</evidence>
<keyword evidence="2" id="KW-0496">Mitochondrion</keyword>
<evidence type="ECO:0000313" key="2">
    <source>
        <dbReference type="EMBL" id="AXK15297.1"/>
    </source>
</evidence>
<organism evidence="2">
    <name type="scientific">Zele chlorophthalmus</name>
    <name type="common">Braconid wasp</name>
    <name type="synonym">Bracon chlorophthalmus</name>
    <dbReference type="NCBI Taxonomy" id="1080924"/>
    <lineage>
        <taxon>Eukaryota</taxon>
        <taxon>Metazoa</taxon>
        <taxon>Ecdysozoa</taxon>
        <taxon>Arthropoda</taxon>
        <taxon>Hexapoda</taxon>
        <taxon>Insecta</taxon>
        <taxon>Pterygota</taxon>
        <taxon>Neoptera</taxon>
        <taxon>Endopterygota</taxon>
        <taxon>Hymenoptera</taxon>
        <taxon>Apocrita</taxon>
        <taxon>Ichneumonoidea</taxon>
        <taxon>Braconidae</taxon>
        <taxon>Zeleinae</taxon>
        <taxon>Zele</taxon>
    </lineage>
</organism>
<proteinExistence type="predicted"/>
<keyword evidence="1" id="KW-1133">Transmembrane helix</keyword>
<sequence length="52" mass="6622">MPQVSPMDWLMMLLFWNFLFLFTMIFIYYLFTYSYSFFKKKSTLNLFSTKWY</sequence>
<keyword evidence="1" id="KW-0812">Transmembrane</keyword>
<reference evidence="2" key="1">
    <citation type="submission" date="2018-01" db="EMBL/GenBank/DDBJ databases">
        <title>Mitochondrial Genomes of Zele cholophthalmus.</title>
        <authorList>
            <person name="Xu L."/>
        </authorList>
    </citation>
    <scope>NUCLEOTIDE SEQUENCE</scope>
</reference>
<accession>A0A345X0Q5</accession>
<protein>
    <submittedName>
        <fullName evidence="2">ATP synthase F0 subunit 8</fullName>
    </submittedName>
</protein>
<geneLocation type="mitochondrion" evidence="2"/>
<gene>
    <name evidence="2" type="primary">atp8</name>
</gene>
<name>A0A345X0Q5_ZELCH</name>
<dbReference type="GeneID" id="37626428"/>
<dbReference type="RefSeq" id="YP_009512905.1">
    <property type="nucleotide sequence ID" value="NC_039181.1"/>
</dbReference>
<dbReference type="EMBL" id="MG822749">
    <property type="protein sequence ID" value="AXK15297.1"/>
    <property type="molecule type" value="Genomic_DNA"/>
</dbReference>
<keyword evidence="1" id="KW-0472">Membrane</keyword>
<dbReference type="AlphaFoldDB" id="A0A345X0Q5"/>